<evidence type="ECO:0000256" key="4">
    <source>
        <dbReference type="SAM" id="SignalP"/>
    </source>
</evidence>
<dbReference type="Gene3D" id="2.40.160.10">
    <property type="entry name" value="Porin"/>
    <property type="match status" value="1"/>
</dbReference>
<dbReference type="InterPro" id="IPR023614">
    <property type="entry name" value="Porin_dom_sf"/>
</dbReference>
<comment type="similarity">
    <text evidence="1">Belongs to the outer membrane porin (Opr) (TC 1.B.25) family.</text>
</comment>
<dbReference type="PANTHER" id="PTHR34596">
    <property type="entry name" value="CHITOPORIN"/>
    <property type="match status" value="1"/>
</dbReference>
<proteinExistence type="inferred from homology"/>
<gene>
    <name evidence="5" type="ORF">E6Q69_10515</name>
</gene>
<dbReference type="Proteomes" id="UP000321110">
    <property type="component" value="Unassembled WGS sequence"/>
</dbReference>
<dbReference type="GO" id="GO:0015288">
    <property type="term" value="F:porin activity"/>
    <property type="evidence" value="ECO:0007669"/>
    <property type="project" value="TreeGrafter"/>
</dbReference>
<reference evidence="5 6" key="1">
    <citation type="submission" date="2018-09" db="EMBL/GenBank/DDBJ databases">
        <title>Metagenome Assembled Genomes from an Advanced Water Purification Facility.</title>
        <authorList>
            <person name="Stamps B.W."/>
            <person name="Spear J.R."/>
        </authorList>
    </citation>
    <scope>NUCLEOTIDE SEQUENCE [LARGE SCALE GENOMIC DNA]</scope>
    <source>
        <strain evidence="5">Bin_52_1</strain>
    </source>
</reference>
<evidence type="ECO:0000256" key="1">
    <source>
        <dbReference type="ARBA" id="ARBA00009075"/>
    </source>
</evidence>
<keyword evidence="2" id="KW-0813">Transport</keyword>
<dbReference type="AlphaFoldDB" id="A0A5C7W552"/>
<accession>A0A5C7W552</accession>
<evidence type="ECO:0000313" key="5">
    <source>
        <dbReference type="EMBL" id="TXI31752.1"/>
    </source>
</evidence>
<keyword evidence="3 4" id="KW-0732">Signal</keyword>
<evidence type="ECO:0000256" key="3">
    <source>
        <dbReference type="ARBA" id="ARBA00022729"/>
    </source>
</evidence>
<comment type="caution">
    <text evidence="5">The sequence shown here is derived from an EMBL/GenBank/DDBJ whole genome shotgun (WGS) entry which is preliminary data.</text>
</comment>
<dbReference type="PANTHER" id="PTHR34596:SF2">
    <property type="entry name" value="CHITOPORIN"/>
    <property type="match status" value="1"/>
</dbReference>
<name>A0A5C7W552_AQUAC</name>
<dbReference type="InterPro" id="IPR005318">
    <property type="entry name" value="OM_porin_bac"/>
</dbReference>
<feature type="signal peptide" evidence="4">
    <location>
        <begin position="1"/>
        <end position="23"/>
    </location>
</feature>
<feature type="chain" id="PRO_5023077380" evidence="4">
    <location>
        <begin position="24"/>
        <end position="440"/>
    </location>
</feature>
<protein>
    <submittedName>
        <fullName evidence="5">OprD family porin</fullName>
    </submittedName>
</protein>
<dbReference type="EMBL" id="SSFO01000176">
    <property type="protein sequence ID" value="TXI31752.1"/>
    <property type="molecule type" value="Genomic_DNA"/>
</dbReference>
<dbReference type="Pfam" id="PF03573">
    <property type="entry name" value="OprD"/>
    <property type="match status" value="1"/>
</dbReference>
<sequence>MRLHKLSLVALAIAAASSQSAVASQQSEAQGFIEDGSFNLLNRAFYFNRDFRNGGFNGAGTNANKPGQENGYSEETAYGIMAAYESGFTQGPVGVGVDAYGYLGIRLDSGGGRTGTALVPVGSDGEPEKDWSEAGGVVKLRWSNTVLKYGEQRFVNPVVGTGDARLLPETATGFVLTSEEIEGLALDAGRFTAMNRFDSTNSDDELLIQYASDVGDAISWAGGFYSPTDNLTLGLYASRVEDTWDRYYGNFGYTFDLGEERSLNFDLNLYRTDDEGKRLAGEIDNTDWSLAGKYSAGAHALTLAFQQIDDEAGFDYIGFDGIYLANSVQYSDFNSPGEESWQLRYDLDMAGYGVQGLSLMARYIIGSGIDSSDTDPDSAFAGADGEHWERDIEAKYVVQAGAAKDLSLRVRQATHRGTSDQIDGDIDEVRFIVEYPLSVL</sequence>
<dbReference type="GO" id="GO:0016020">
    <property type="term" value="C:membrane"/>
    <property type="evidence" value="ECO:0007669"/>
    <property type="project" value="InterPro"/>
</dbReference>
<evidence type="ECO:0000256" key="2">
    <source>
        <dbReference type="ARBA" id="ARBA00022448"/>
    </source>
</evidence>
<organism evidence="5 6">
    <name type="scientific">Aquipseudomonas alcaligenes</name>
    <name type="common">Pseudomonas alcaligenes</name>
    <dbReference type="NCBI Taxonomy" id="43263"/>
    <lineage>
        <taxon>Bacteria</taxon>
        <taxon>Pseudomonadati</taxon>
        <taxon>Pseudomonadota</taxon>
        <taxon>Gammaproteobacteria</taxon>
        <taxon>Pseudomonadales</taxon>
        <taxon>Pseudomonadaceae</taxon>
        <taxon>Aquipseudomonas</taxon>
    </lineage>
</organism>
<evidence type="ECO:0000313" key="6">
    <source>
        <dbReference type="Proteomes" id="UP000321110"/>
    </source>
</evidence>